<dbReference type="RefSeq" id="WP_134248117.1">
    <property type="nucleotide sequence ID" value="NZ_SNQI01000003.1"/>
</dbReference>
<proteinExistence type="predicted"/>
<dbReference type="InterPro" id="IPR005625">
    <property type="entry name" value="PepSY-ass_TM"/>
</dbReference>
<dbReference type="Pfam" id="PF03929">
    <property type="entry name" value="PepSY_TM"/>
    <property type="match status" value="1"/>
</dbReference>
<protein>
    <submittedName>
        <fullName evidence="2">PepSY domain-containing protein</fullName>
    </submittedName>
</protein>
<dbReference type="AlphaFoldDB" id="A0A4Y8AR71"/>
<feature type="transmembrane region" description="Helical" evidence="1">
    <location>
        <begin position="158"/>
        <end position="180"/>
    </location>
</feature>
<name>A0A4Y8AR71_9FLAO</name>
<keyword evidence="3" id="KW-1185">Reference proteome</keyword>
<evidence type="ECO:0000313" key="3">
    <source>
        <dbReference type="Proteomes" id="UP000298517"/>
    </source>
</evidence>
<accession>A0A4Y8AR71</accession>
<evidence type="ECO:0000313" key="2">
    <source>
        <dbReference type="EMBL" id="TEW73717.1"/>
    </source>
</evidence>
<evidence type="ECO:0000256" key="1">
    <source>
        <dbReference type="SAM" id="Phobius"/>
    </source>
</evidence>
<gene>
    <name evidence="2" type="ORF">E2488_09535</name>
</gene>
<keyword evidence="1" id="KW-0472">Membrane</keyword>
<feature type="transmembrane region" description="Helical" evidence="1">
    <location>
        <begin position="20"/>
        <end position="44"/>
    </location>
</feature>
<reference evidence="2 3" key="1">
    <citation type="journal article" date="2011" name="J. Microbiol.">
        <title>Gramella jeungdoensis sp. nov., isolated from a solar saltern in Korea.</title>
        <authorList>
            <person name="Joung Y."/>
            <person name="Kim H."/>
            <person name="Jang T."/>
            <person name="Ahn T.S."/>
            <person name="Joh K."/>
        </authorList>
    </citation>
    <scope>NUCLEOTIDE SEQUENCE [LARGE SCALE GENOMIC DNA]</scope>
    <source>
        <strain evidence="2 3">KCTC 23123</strain>
    </source>
</reference>
<comment type="caution">
    <text evidence="2">The sequence shown here is derived from an EMBL/GenBank/DDBJ whole genome shotgun (WGS) entry which is preliminary data.</text>
</comment>
<keyword evidence="1" id="KW-0812">Transmembrane</keyword>
<dbReference type="Proteomes" id="UP000298517">
    <property type="component" value="Unassembled WGS sequence"/>
</dbReference>
<sequence>MKKLNPRQTQAKILRIFRKVHRATGAALFLFFFILAITGILLGWKSNSKNLIIPQSYKGTASNLQNWLPVDSLHKKALFVLKDSISADLSTELDRIDIRKNKGMVKFIFENHTWEIQLDGATGNVLNIGKRHSDFIEDLHDGTILDTWFNTSAKPFRVIYTSIMGLALLLFTITGFWLWYGPKRLKKHRNKKLNTNV</sequence>
<dbReference type="EMBL" id="SNQI01000003">
    <property type="protein sequence ID" value="TEW73717.1"/>
    <property type="molecule type" value="Genomic_DNA"/>
</dbReference>
<keyword evidence="1" id="KW-1133">Transmembrane helix</keyword>
<organism evidence="2 3">
    <name type="scientific">Gramella jeungdoensis</name>
    <dbReference type="NCBI Taxonomy" id="708091"/>
    <lineage>
        <taxon>Bacteria</taxon>
        <taxon>Pseudomonadati</taxon>
        <taxon>Bacteroidota</taxon>
        <taxon>Flavobacteriia</taxon>
        <taxon>Flavobacteriales</taxon>
        <taxon>Flavobacteriaceae</taxon>
        <taxon>Christiangramia</taxon>
    </lineage>
</organism>
<dbReference type="OrthoDB" id="271465at2"/>